<keyword evidence="2" id="KW-1185">Reference proteome</keyword>
<sequence length="345" mass="37711">MSGWPLKLITIIWRIIKVNPARLNGAKEYGHLQAKLAPSPLAQGESVHLAKYPSSLKLLKKKVKICLPEAKKSGTAVRYPGLPDNVGSMLDGLFSRVNKPRPADEEDEEENEEEPKPKSKFSGSGMRLGETAVSEASETAPGSFSNQTIPSSSRNQVVVRNLTLWSNGLTLEDGPLMSYDSPEGRQFMEAVSRGMAPLDLLGAEQGQKVDVHVHRKLEEEYKAPPAALRPFSGTGNRLGSIVPSQISSQQKSAETPVKAPEHAVDPNKPQTSLQIRLADGTRLVARFNLDNTIADIRNFIDCSVPNGQTNNYIIQTSFPVKVLDDPSQTLEQAKLSNAVIMQRKV</sequence>
<dbReference type="EMBL" id="QTSX02002470">
    <property type="protein sequence ID" value="KAJ9075429.1"/>
    <property type="molecule type" value="Genomic_DNA"/>
</dbReference>
<reference evidence="1" key="1">
    <citation type="submission" date="2022-04" db="EMBL/GenBank/DDBJ databases">
        <title>Genome of the entomopathogenic fungus Entomophthora muscae.</title>
        <authorList>
            <person name="Elya C."/>
            <person name="Lovett B.R."/>
            <person name="Lee E."/>
            <person name="Macias A.M."/>
            <person name="Hajek A.E."/>
            <person name="De Bivort B.L."/>
            <person name="Kasson M.T."/>
            <person name="De Fine Licht H.H."/>
            <person name="Stajich J.E."/>
        </authorList>
    </citation>
    <scope>NUCLEOTIDE SEQUENCE</scope>
    <source>
        <strain evidence="1">Berkeley</strain>
    </source>
</reference>
<proteinExistence type="predicted"/>
<accession>A0ACC2TL34</accession>
<comment type="caution">
    <text evidence="1">The sequence shown here is derived from an EMBL/GenBank/DDBJ whole genome shotgun (WGS) entry which is preliminary data.</text>
</comment>
<evidence type="ECO:0000313" key="2">
    <source>
        <dbReference type="Proteomes" id="UP001165960"/>
    </source>
</evidence>
<name>A0ACC2TL34_9FUNG</name>
<dbReference type="Proteomes" id="UP001165960">
    <property type="component" value="Unassembled WGS sequence"/>
</dbReference>
<organism evidence="1 2">
    <name type="scientific">Entomophthora muscae</name>
    <dbReference type="NCBI Taxonomy" id="34485"/>
    <lineage>
        <taxon>Eukaryota</taxon>
        <taxon>Fungi</taxon>
        <taxon>Fungi incertae sedis</taxon>
        <taxon>Zoopagomycota</taxon>
        <taxon>Entomophthoromycotina</taxon>
        <taxon>Entomophthoromycetes</taxon>
        <taxon>Entomophthorales</taxon>
        <taxon>Entomophthoraceae</taxon>
        <taxon>Entomophthora</taxon>
    </lineage>
</organism>
<protein>
    <submittedName>
        <fullName evidence="1">Protein phosphatase regulator</fullName>
    </submittedName>
</protein>
<gene>
    <name evidence="1" type="primary">SHP1_2</name>
    <name evidence="1" type="ORF">DSO57_1036203</name>
</gene>
<evidence type="ECO:0000313" key="1">
    <source>
        <dbReference type="EMBL" id="KAJ9075429.1"/>
    </source>
</evidence>